<dbReference type="AlphaFoldDB" id="V4UNI5"/>
<dbReference type="PANTHER" id="PTHR44259:SF15">
    <property type="entry name" value="F-BOX PROTEIN KIB2-RELATED"/>
    <property type="match status" value="1"/>
</dbReference>
<keyword evidence="4" id="KW-1185">Reference proteome</keyword>
<sequence>EPMLVRSWSDLPMRLLSEIFQKLTDCVDISHCAAVCLSWQSLLRTLYRQLVCLQSPFLLLSSSSHYSSCTLFNAQTNKLHQIFLPQLKESWCSSSHDGWLLIIPFRREKNLCLLNPFTRDRVELPPHLVESSSGKAKDLRVVTSTSPLDPECVVLAIDEQKLYSCRPGDKSWTKVVTNYKGVCNHSWGDTVSYKGEFYAEYGCRIFHIKVNGSGGVVEAVDLPVPYVVYDFNSYLVELKGEL</sequence>
<dbReference type="InterPro" id="IPR005174">
    <property type="entry name" value="KIB1-4_b-propeller"/>
</dbReference>
<dbReference type="Proteomes" id="UP000030687">
    <property type="component" value="Unassembled WGS sequence"/>
</dbReference>
<dbReference type="STRING" id="85681.V4UNI5"/>
<dbReference type="InterPro" id="IPR050942">
    <property type="entry name" value="F-box_BR-signaling"/>
</dbReference>
<evidence type="ECO:0000313" key="3">
    <source>
        <dbReference type="EMBL" id="ESR65840.1"/>
    </source>
</evidence>
<feature type="non-terminal residue" evidence="3">
    <location>
        <position position="242"/>
    </location>
</feature>
<dbReference type="SUPFAM" id="SSF81383">
    <property type="entry name" value="F-box domain"/>
    <property type="match status" value="1"/>
</dbReference>
<dbReference type="EMBL" id="KI535697">
    <property type="protein sequence ID" value="ESR65840.1"/>
    <property type="molecule type" value="Genomic_DNA"/>
</dbReference>
<dbReference type="Gramene" id="ESR65840">
    <property type="protein sequence ID" value="ESR65840"/>
    <property type="gene ID" value="CICLE_v10010623mg"/>
</dbReference>
<dbReference type="InParanoid" id="V4UNI5"/>
<dbReference type="InterPro" id="IPR036047">
    <property type="entry name" value="F-box-like_dom_sf"/>
</dbReference>
<proteinExistence type="predicted"/>
<feature type="non-terminal residue" evidence="3">
    <location>
        <position position="1"/>
    </location>
</feature>
<accession>V4UNI5</accession>
<reference evidence="3 4" key="1">
    <citation type="submission" date="2013-10" db="EMBL/GenBank/DDBJ databases">
        <authorList>
            <consortium name="International Citrus Genome Consortium"/>
            <person name="Jenkins J."/>
            <person name="Schmutz J."/>
            <person name="Prochnik S."/>
            <person name="Rokhsar D."/>
            <person name="Gmitter F."/>
            <person name="Ollitrault P."/>
            <person name="Machado M."/>
            <person name="Talon M."/>
            <person name="Wincker P."/>
            <person name="Jaillon O."/>
            <person name="Morgante M."/>
        </authorList>
    </citation>
    <scope>NUCLEOTIDE SEQUENCE</scope>
    <source>
        <strain evidence="4">cv. Clemenules</strain>
    </source>
</reference>
<dbReference type="KEGG" id="cic:CICLE_v10010623mg"/>
<dbReference type="Gene3D" id="1.20.1280.50">
    <property type="match status" value="1"/>
</dbReference>
<dbReference type="Pfam" id="PF12937">
    <property type="entry name" value="F-box-like"/>
    <property type="match status" value="1"/>
</dbReference>
<evidence type="ECO:0000259" key="2">
    <source>
        <dbReference type="Pfam" id="PF12937"/>
    </source>
</evidence>
<feature type="domain" description="KIB1-4 beta-propeller" evidence="1">
    <location>
        <begin position="71"/>
        <end position="242"/>
    </location>
</feature>
<evidence type="ECO:0000259" key="1">
    <source>
        <dbReference type="Pfam" id="PF03478"/>
    </source>
</evidence>
<dbReference type="InterPro" id="IPR001810">
    <property type="entry name" value="F-box_dom"/>
</dbReference>
<dbReference type="Pfam" id="PF03478">
    <property type="entry name" value="Beta-prop_KIB1-4"/>
    <property type="match status" value="1"/>
</dbReference>
<organism evidence="3 4">
    <name type="scientific">Citrus clementina</name>
    <name type="common">Clementine</name>
    <name type="synonym">Citrus deliciosa x Citrus sinensis</name>
    <dbReference type="NCBI Taxonomy" id="85681"/>
    <lineage>
        <taxon>Eukaryota</taxon>
        <taxon>Viridiplantae</taxon>
        <taxon>Streptophyta</taxon>
        <taxon>Embryophyta</taxon>
        <taxon>Tracheophyta</taxon>
        <taxon>Spermatophyta</taxon>
        <taxon>Magnoliopsida</taxon>
        <taxon>eudicotyledons</taxon>
        <taxon>Gunneridae</taxon>
        <taxon>Pentapetalae</taxon>
        <taxon>rosids</taxon>
        <taxon>malvids</taxon>
        <taxon>Sapindales</taxon>
        <taxon>Rutaceae</taxon>
        <taxon>Aurantioideae</taxon>
        <taxon>Citrus</taxon>
    </lineage>
</organism>
<protein>
    <submittedName>
        <fullName evidence="3">Uncharacterized protein</fullName>
    </submittedName>
</protein>
<feature type="domain" description="F-box" evidence="2">
    <location>
        <begin position="8"/>
        <end position="51"/>
    </location>
</feature>
<gene>
    <name evidence="3" type="ORF">CICLE_v10010623mg</name>
</gene>
<evidence type="ECO:0000313" key="4">
    <source>
        <dbReference type="Proteomes" id="UP000030687"/>
    </source>
</evidence>
<dbReference type="PANTHER" id="PTHR44259">
    <property type="entry name" value="OS07G0183000 PROTEIN-RELATED"/>
    <property type="match status" value="1"/>
</dbReference>
<name>V4UNI5_CITCL</name>